<sequence>MWHLILTPISGSMTLV</sequence>
<dbReference type="AlphaFoldDB" id="A0AAV0HVF6"/>
<proteinExistence type="predicted"/>
<name>A0AAV0HVF6_9ROSI</name>
<reference evidence="1" key="1">
    <citation type="submission" date="2022-08" db="EMBL/GenBank/DDBJ databases">
        <authorList>
            <person name="Gutierrez-Valencia J."/>
        </authorList>
    </citation>
    <scope>NUCLEOTIDE SEQUENCE</scope>
</reference>
<gene>
    <name evidence="1" type="ORF">LITE_LOCUS6032</name>
</gene>
<dbReference type="Proteomes" id="UP001154282">
    <property type="component" value="Unassembled WGS sequence"/>
</dbReference>
<organism evidence="1 2">
    <name type="scientific">Linum tenue</name>
    <dbReference type="NCBI Taxonomy" id="586396"/>
    <lineage>
        <taxon>Eukaryota</taxon>
        <taxon>Viridiplantae</taxon>
        <taxon>Streptophyta</taxon>
        <taxon>Embryophyta</taxon>
        <taxon>Tracheophyta</taxon>
        <taxon>Spermatophyta</taxon>
        <taxon>Magnoliopsida</taxon>
        <taxon>eudicotyledons</taxon>
        <taxon>Gunneridae</taxon>
        <taxon>Pentapetalae</taxon>
        <taxon>rosids</taxon>
        <taxon>fabids</taxon>
        <taxon>Malpighiales</taxon>
        <taxon>Linaceae</taxon>
        <taxon>Linum</taxon>
    </lineage>
</organism>
<comment type="caution">
    <text evidence="1">The sequence shown here is derived from an EMBL/GenBank/DDBJ whole genome shotgun (WGS) entry which is preliminary data.</text>
</comment>
<evidence type="ECO:0000313" key="1">
    <source>
        <dbReference type="EMBL" id="CAI0388939.1"/>
    </source>
</evidence>
<accession>A0AAV0HVF6</accession>
<keyword evidence="2" id="KW-1185">Reference proteome</keyword>
<evidence type="ECO:0000313" key="2">
    <source>
        <dbReference type="Proteomes" id="UP001154282"/>
    </source>
</evidence>
<dbReference type="EMBL" id="CAMGYJ010000003">
    <property type="protein sequence ID" value="CAI0388939.1"/>
    <property type="molecule type" value="Genomic_DNA"/>
</dbReference>
<protein>
    <submittedName>
        <fullName evidence="1">Uncharacterized protein</fullName>
    </submittedName>
</protein>